<gene>
    <name evidence="2" type="ORF">K437DRAFT_47897</name>
</gene>
<proteinExistence type="predicted"/>
<dbReference type="HOGENOM" id="CLU_2211788_0_0_1"/>
<dbReference type="GeneID" id="25267526"/>
<feature type="chain" id="PRO_5001631750" description="Secreted protein" evidence="1">
    <location>
        <begin position="21"/>
        <end position="107"/>
    </location>
</feature>
<sequence>MGLGRVAPSFGLAIIRCVVSVTVHGCTVERSSSSMDDGISSTTTSRLTPLPLGIQAATTQHALAARLAREHLRSALFVHTCHPGRKQSLEHWRDVACHVQRAVSEPA</sequence>
<evidence type="ECO:0000256" key="1">
    <source>
        <dbReference type="SAM" id="SignalP"/>
    </source>
</evidence>
<evidence type="ECO:0008006" key="4">
    <source>
        <dbReference type="Google" id="ProtNLM"/>
    </source>
</evidence>
<comment type="caution">
    <text evidence="2">The sequence shown here is derived from an EMBL/GenBank/DDBJ whole genome shotgun (WGS) entry which is preliminary data.</text>
</comment>
<dbReference type="InParanoid" id="A0A066V654"/>
<feature type="signal peptide" evidence="1">
    <location>
        <begin position="1"/>
        <end position="20"/>
    </location>
</feature>
<name>A0A066V654_TILAU</name>
<evidence type="ECO:0000313" key="3">
    <source>
        <dbReference type="Proteomes" id="UP000027361"/>
    </source>
</evidence>
<protein>
    <recommendedName>
        <fullName evidence="4">Secreted protein</fullName>
    </recommendedName>
</protein>
<dbReference type="RefSeq" id="XP_013240212.1">
    <property type="nucleotide sequence ID" value="XM_013384758.1"/>
</dbReference>
<dbReference type="EMBL" id="JMSN01000153">
    <property type="protein sequence ID" value="KDN36931.1"/>
    <property type="molecule type" value="Genomic_DNA"/>
</dbReference>
<accession>A0A066V654</accession>
<organism evidence="2 3">
    <name type="scientific">Tilletiaria anomala (strain ATCC 24038 / CBS 436.72 / UBC 951)</name>
    <dbReference type="NCBI Taxonomy" id="1037660"/>
    <lineage>
        <taxon>Eukaryota</taxon>
        <taxon>Fungi</taxon>
        <taxon>Dikarya</taxon>
        <taxon>Basidiomycota</taxon>
        <taxon>Ustilaginomycotina</taxon>
        <taxon>Exobasidiomycetes</taxon>
        <taxon>Georgefischeriales</taxon>
        <taxon>Tilletiariaceae</taxon>
        <taxon>Tilletiaria</taxon>
    </lineage>
</organism>
<keyword evidence="1" id="KW-0732">Signal</keyword>
<dbReference type="AlphaFoldDB" id="A0A066V654"/>
<keyword evidence="3" id="KW-1185">Reference proteome</keyword>
<dbReference type="Proteomes" id="UP000027361">
    <property type="component" value="Unassembled WGS sequence"/>
</dbReference>
<evidence type="ECO:0000313" key="2">
    <source>
        <dbReference type="EMBL" id="KDN36931.1"/>
    </source>
</evidence>
<reference evidence="2 3" key="1">
    <citation type="submission" date="2014-05" db="EMBL/GenBank/DDBJ databases">
        <title>Draft genome sequence of a rare smut relative, Tilletiaria anomala UBC 951.</title>
        <authorList>
            <consortium name="DOE Joint Genome Institute"/>
            <person name="Toome M."/>
            <person name="Kuo A."/>
            <person name="Henrissat B."/>
            <person name="Lipzen A."/>
            <person name="Tritt A."/>
            <person name="Yoshinaga Y."/>
            <person name="Zane M."/>
            <person name="Barry K."/>
            <person name="Grigoriev I.V."/>
            <person name="Spatafora J.W."/>
            <person name="Aimea M.C."/>
        </authorList>
    </citation>
    <scope>NUCLEOTIDE SEQUENCE [LARGE SCALE GENOMIC DNA]</scope>
    <source>
        <strain evidence="2 3">UBC 951</strain>
    </source>
</reference>